<keyword evidence="2" id="KW-1133">Transmembrane helix</keyword>
<feature type="compositionally biased region" description="Low complexity" evidence="1">
    <location>
        <begin position="403"/>
        <end position="429"/>
    </location>
</feature>
<dbReference type="Proteomes" id="UP000011083">
    <property type="component" value="Unassembled WGS sequence"/>
</dbReference>
<feature type="compositionally biased region" description="Polar residues" evidence="1">
    <location>
        <begin position="189"/>
        <end position="199"/>
    </location>
</feature>
<evidence type="ECO:0000313" key="3">
    <source>
        <dbReference type="EMBL" id="ELR24867.1"/>
    </source>
</evidence>
<dbReference type="RefSeq" id="XP_004356767.1">
    <property type="nucleotide sequence ID" value="XM_004356714.1"/>
</dbReference>
<evidence type="ECO:0000313" key="4">
    <source>
        <dbReference type="Proteomes" id="UP000011083"/>
    </source>
</evidence>
<gene>
    <name evidence="3" type="ORF">ACA1_175420</name>
</gene>
<dbReference type="AlphaFoldDB" id="L8HI23"/>
<name>L8HI23_ACACF</name>
<dbReference type="VEuPathDB" id="AmoebaDB:ACA1_175420"/>
<feature type="compositionally biased region" description="Low complexity" evidence="1">
    <location>
        <begin position="215"/>
        <end position="229"/>
    </location>
</feature>
<dbReference type="GeneID" id="14925899"/>
<feature type="transmembrane region" description="Helical" evidence="2">
    <location>
        <begin position="93"/>
        <end position="114"/>
    </location>
</feature>
<keyword evidence="4" id="KW-1185">Reference proteome</keyword>
<proteinExistence type="predicted"/>
<keyword evidence="2" id="KW-0812">Transmembrane</keyword>
<dbReference type="EMBL" id="KB007811">
    <property type="protein sequence ID" value="ELR24867.1"/>
    <property type="molecule type" value="Genomic_DNA"/>
</dbReference>
<reference evidence="3 4" key="1">
    <citation type="journal article" date="2013" name="Genome Biol.">
        <title>Genome of Acanthamoeba castellanii highlights extensive lateral gene transfer and early evolution of tyrosine kinase signaling.</title>
        <authorList>
            <person name="Clarke M."/>
            <person name="Lohan A.J."/>
            <person name="Liu B."/>
            <person name="Lagkouvardos I."/>
            <person name="Roy S."/>
            <person name="Zafar N."/>
            <person name="Bertelli C."/>
            <person name="Schilde C."/>
            <person name="Kianianmomeni A."/>
            <person name="Burglin T.R."/>
            <person name="Frech C."/>
            <person name="Turcotte B."/>
            <person name="Kopec K.O."/>
            <person name="Synnott J.M."/>
            <person name="Choo C."/>
            <person name="Paponov I."/>
            <person name="Finkler A."/>
            <person name="Soon Heng Tan C."/>
            <person name="Hutchins A.P."/>
            <person name="Weinmeier T."/>
            <person name="Rattei T."/>
            <person name="Chu J.S."/>
            <person name="Gimenez G."/>
            <person name="Irimia M."/>
            <person name="Rigden D.J."/>
            <person name="Fitzpatrick D.A."/>
            <person name="Lorenzo-Morales J."/>
            <person name="Bateman A."/>
            <person name="Chiu C.H."/>
            <person name="Tang P."/>
            <person name="Hegemann P."/>
            <person name="Fromm H."/>
            <person name="Raoult D."/>
            <person name="Greub G."/>
            <person name="Miranda-Saavedra D."/>
            <person name="Chen N."/>
            <person name="Nash P."/>
            <person name="Ginger M.L."/>
            <person name="Horn M."/>
            <person name="Schaap P."/>
            <person name="Caler L."/>
            <person name="Loftus B."/>
        </authorList>
    </citation>
    <scope>NUCLEOTIDE SEQUENCE [LARGE SCALE GENOMIC DNA]</scope>
    <source>
        <strain evidence="3 4">Neff</strain>
    </source>
</reference>
<feature type="compositionally biased region" description="Pro residues" evidence="1">
    <location>
        <begin position="322"/>
        <end position="336"/>
    </location>
</feature>
<accession>L8HI23</accession>
<evidence type="ECO:0000256" key="1">
    <source>
        <dbReference type="SAM" id="MobiDB-lite"/>
    </source>
</evidence>
<feature type="compositionally biased region" description="Pro residues" evidence="1">
    <location>
        <begin position="249"/>
        <end position="265"/>
    </location>
</feature>
<feature type="compositionally biased region" description="Low complexity" evidence="1">
    <location>
        <begin position="298"/>
        <end position="308"/>
    </location>
</feature>
<feature type="transmembrane region" description="Helical" evidence="2">
    <location>
        <begin position="62"/>
        <end position="81"/>
    </location>
</feature>
<protein>
    <submittedName>
        <fullName evidence="3">Uncharacterized protein</fullName>
    </submittedName>
</protein>
<dbReference type="STRING" id="1257118.L8HI23"/>
<feature type="compositionally biased region" description="Low complexity" evidence="1">
    <location>
        <begin position="276"/>
        <end position="291"/>
    </location>
</feature>
<keyword evidence="2" id="KW-0472">Membrane</keyword>
<organism evidence="3 4">
    <name type="scientific">Acanthamoeba castellanii (strain ATCC 30010 / Neff)</name>
    <dbReference type="NCBI Taxonomy" id="1257118"/>
    <lineage>
        <taxon>Eukaryota</taxon>
        <taxon>Amoebozoa</taxon>
        <taxon>Discosea</taxon>
        <taxon>Longamoebia</taxon>
        <taxon>Centramoebida</taxon>
        <taxon>Acanthamoebidae</taxon>
        <taxon>Acanthamoeba</taxon>
    </lineage>
</organism>
<evidence type="ECO:0000256" key="2">
    <source>
        <dbReference type="SAM" id="Phobius"/>
    </source>
</evidence>
<sequence length="450" mass="50465">MDPERQHLLRPGQDGEEIKIIYGPDSIAFPASLHGKVPPDRFYHTMQRLNETYGPMSRWTKFFIIALILLFVGILMPFAMLRWFTPRHFEVKMWIPIDGILIAVNVGLGLLLYIRSRRIRSELAKIVKKENKVCYHRTGVHLRFEPGGMATRPSIVIEHTATTASDHAAYGSYQERQAPPSVHRGRAPPQSSRMPSTRLPSPPPFRQQHSFYELQQQNASPMPQQQPRAQSPPPPQQQQQQQPEFRSPPISPRGYPPQRQQPPPASAEFQSGGPMSPRGYQQQHQQPNQRQPSPPMSPRYQQQQQYAGGPPPPSGNYAPQASAPPPSSYRPQPPSPGGGSFEGSPLTGHLATEFTSVPVRDSPSQRQHYDPTEGHYSPSPSPTPKKRSLAPAAGSAQNPPYSPARQQQPPQQQQHYQQQHQQQFYSPHQGDPRQAASPRSSAPYGQARAF</sequence>
<dbReference type="KEGG" id="acan:ACA1_175420"/>
<dbReference type="OMA" id="GECNEYL"/>
<feature type="region of interest" description="Disordered" evidence="1">
    <location>
        <begin position="170"/>
        <end position="450"/>
    </location>
</feature>